<protein>
    <recommendedName>
        <fullName evidence="3">DUF1508 domain-containing protein</fullName>
    </recommendedName>
</protein>
<evidence type="ECO:0000313" key="1">
    <source>
        <dbReference type="EMBL" id="MDF3836128.1"/>
    </source>
</evidence>
<gene>
    <name evidence="1" type="ORF">P3W85_24710</name>
</gene>
<evidence type="ECO:0008006" key="3">
    <source>
        <dbReference type="Google" id="ProtNLM"/>
    </source>
</evidence>
<comment type="caution">
    <text evidence="1">The sequence shown here is derived from an EMBL/GenBank/DDBJ whole genome shotgun (WGS) entry which is preliminary data.</text>
</comment>
<name>A0ABT6AUQ5_9BURK</name>
<dbReference type="EMBL" id="JARJLM010000416">
    <property type="protein sequence ID" value="MDF3836128.1"/>
    <property type="molecule type" value="Genomic_DNA"/>
</dbReference>
<accession>A0ABT6AUQ5</accession>
<organism evidence="1 2">
    <name type="scientific">Cupriavidus basilensis</name>
    <dbReference type="NCBI Taxonomy" id="68895"/>
    <lineage>
        <taxon>Bacteria</taxon>
        <taxon>Pseudomonadati</taxon>
        <taxon>Pseudomonadota</taxon>
        <taxon>Betaproteobacteria</taxon>
        <taxon>Burkholderiales</taxon>
        <taxon>Burkholderiaceae</taxon>
        <taxon>Cupriavidus</taxon>
    </lineage>
</organism>
<reference evidence="1 2" key="1">
    <citation type="submission" date="2023-03" db="EMBL/GenBank/DDBJ databases">
        <title>Draft assemblies of triclosan tolerant bacteria isolated from returned activated sludge.</title>
        <authorList>
            <person name="Van Hamelsveld S."/>
        </authorList>
    </citation>
    <scope>NUCLEOTIDE SEQUENCE [LARGE SCALE GENOMIC DNA]</scope>
    <source>
        <strain evidence="1 2">GW210010_S58</strain>
    </source>
</reference>
<keyword evidence="2" id="KW-1185">Reference proteome</keyword>
<evidence type="ECO:0000313" key="2">
    <source>
        <dbReference type="Proteomes" id="UP001216674"/>
    </source>
</evidence>
<dbReference type="RefSeq" id="WP_276266701.1">
    <property type="nucleotide sequence ID" value="NZ_JARJLM010000416.1"/>
</dbReference>
<proteinExistence type="predicted"/>
<sequence>MAESYFYKGHYVNIELTQRTFGHWNWVYTLDKHGSFENQGSPFGSRALAMADALENARARIERLSD</sequence>
<dbReference type="Proteomes" id="UP001216674">
    <property type="component" value="Unassembled WGS sequence"/>
</dbReference>